<feature type="transmembrane region" description="Helical" evidence="1">
    <location>
        <begin position="20"/>
        <end position="39"/>
    </location>
</feature>
<keyword evidence="3" id="KW-1185">Reference proteome</keyword>
<dbReference type="SUPFAM" id="SSF53474">
    <property type="entry name" value="alpha/beta-Hydrolases"/>
    <property type="match status" value="1"/>
</dbReference>
<dbReference type="GO" id="GO:0016787">
    <property type="term" value="F:hydrolase activity"/>
    <property type="evidence" value="ECO:0007669"/>
    <property type="project" value="UniProtKB-KW"/>
</dbReference>
<keyword evidence="1" id="KW-0812">Transmembrane</keyword>
<comment type="caution">
    <text evidence="2">The sequence shown here is derived from an EMBL/GenBank/DDBJ whole genome shotgun (WGS) entry which is preliminary data.</text>
</comment>
<dbReference type="AlphaFoldDB" id="S3W2U2"/>
<sequence>MVSSFDGSSDPEKGRIEMRFSFIFNFYPRLILLIGFLLLDCATYTTKNYSKYEHENLVRLNAVNYEGLSELTVRFLKSNDLFESYREYPRVVIYDLDNRLIATKSRNLSYYLAELCYRSGSSLDSEDPMFARMFASALVYSYTYLFDSHGIPEPDPYSLEFRFALETYNRSLEQLVRFAKRNRKLANMTDLNLPLIRGTLTMVNVKVETAWTPKSFLQVEVASDYKVTGFSNHISKYGIGAPLILVRKHPELESPERRKYEFIAGVGQAYPGTAFLSLEESYLENRNLDLKATIHLYDPVYRDRIKFSGLDLPMESDTTTPLAYMLSIAQKSDSLWATFDGETGRERRGLYFVYPYRSDKIPVVFVHGLASSPFIWFPMINELLSDPQIKERYQFWVYWYPTGSPISLSGAEFRETLYDLRKVYDPKKEHKAFDKMVLVGHSMGGILSKMMVTRSRKEDWMQAAKVDSSKFVSLPDDLKKEMIRFFDYDPVPFVKRVIFIATPHKGSTLAEGFLGAVARLLFVLPKGVATNMGKVFRFLTLEKTEDSFVPETYGVDSLSPQSIFIKVTGNARPQVKFHSIIGNSRLRDLDWINDSVVSYDSSHIDGAESELLVPSEHSVQNHIPTFLEVKRILIEHRSK</sequence>
<proteinExistence type="predicted"/>
<keyword evidence="1" id="KW-0472">Membrane</keyword>
<organism evidence="2 3">
    <name type="scientific">Leptospira fainei serovar Hurstbridge str. BUT 6</name>
    <dbReference type="NCBI Taxonomy" id="1193011"/>
    <lineage>
        <taxon>Bacteria</taxon>
        <taxon>Pseudomonadati</taxon>
        <taxon>Spirochaetota</taxon>
        <taxon>Spirochaetia</taxon>
        <taxon>Leptospirales</taxon>
        <taxon>Leptospiraceae</taxon>
        <taxon>Leptospira</taxon>
    </lineage>
</organism>
<reference evidence="2" key="1">
    <citation type="submission" date="2013-04" db="EMBL/GenBank/DDBJ databases">
        <authorList>
            <person name="Harkins D.M."/>
            <person name="Durkin A.S."/>
            <person name="Selengut J.D."/>
            <person name="Sanka R."/>
            <person name="DePew J."/>
            <person name="Purushe J."/>
            <person name="Ahmed A."/>
            <person name="van der Linden H."/>
            <person name="Goris M.G.A."/>
            <person name="Hartskeerl R.A."/>
            <person name="Vinetz J.M."/>
            <person name="Sutton G.G."/>
            <person name="Nelson W.C."/>
            <person name="Fouts D.E."/>
        </authorList>
    </citation>
    <scope>NUCLEOTIDE SEQUENCE [LARGE SCALE GENOMIC DNA]</scope>
    <source>
        <strain evidence="2">BUT 6</strain>
    </source>
</reference>
<dbReference type="InterPro" id="IPR029058">
    <property type="entry name" value="AB_hydrolase_fold"/>
</dbReference>
<keyword evidence="1" id="KW-1133">Transmembrane helix</keyword>
<evidence type="ECO:0000313" key="2">
    <source>
        <dbReference type="EMBL" id="EPG74572.1"/>
    </source>
</evidence>
<gene>
    <name evidence="2" type="ORF">LEP1GSC058_4107</name>
</gene>
<dbReference type="STRING" id="1193011.LEP1GSC058_4107"/>
<dbReference type="Proteomes" id="UP000014540">
    <property type="component" value="Unassembled WGS sequence"/>
</dbReference>
<keyword evidence="2" id="KW-0378">Hydrolase</keyword>
<protein>
    <submittedName>
        <fullName evidence="2">Alpha/beta hydrolase family protein</fullName>
    </submittedName>
</protein>
<evidence type="ECO:0000256" key="1">
    <source>
        <dbReference type="SAM" id="Phobius"/>
    </source>
</evidence>
<evidence type="ECO:0000313" key="3">
    <source>
        <dbReference type="Proteomes" id="UP000014540"/>
    </source>
</evidence>
<name>S3W2U2_9LEPT</name>
<accession>S3W2U2</accession>
<dbReference type="Gene3D" id="3.40.50.1820">
    <property type="entry name" value="alpha/beta hydrolase"/>
    <property type="match status" value="1"/>
</dbReference>
<dbReference type="EMBL" id="AKWZ02000010">
    <property type="protein sequence ID" value="EPG74572.1"/>
    <property type="molecule type" value="Genomic_DNA"/>
</dbReference>